<dbReference type="RefSeq" id="WP_209907805.1">
    <property type="nucleotide sequence ID" value="NZ_JAGIOE010000001.1"/>
</dbReference>
<name>A0ABS4WEV4_9MICC</name>
<dbReference type="Proteomes" id="UP000766570">
    <property type="component" value="Unassembled WGS sequence"/>
</dbReference>
<dbReference type="EMBL" id="JAGIOE010000001">
    <property type="protein sequence ID" value="MBP2374732.1"/>
    <property type="molecule type" value="Genomic_DNA"/>
</dbReference>
<evidence type="ECO:0000313" key="2">
    <source>
        <dbReference type="Proteomes" id="UP000766570"/>
    </source>
</evidence>
<protein>
    <recommendedName>
        <fullName evidence="3">DUF948 domain-containing protein</fullName>
    </recommendedName>
</protein>
<proteinExistence type="predicted"/>
<comment type="caution">
    <text evidence="1">The sequence shown here is derived from an EMBL/GenBank/DDBJ whole genome shotgun (WGS) entry which is preliminary data.</text>
</comment>
<evidence type="ECO:0000313" key="1">
    <source>
        <dbReference type="EMBL" id="MBP2374732.1"/>
    </source>
</evidence>
<keyword evidence="2" id="KW-1185">Reference proteome</keyword>
<reference evidence="1 2" key="1">
    <citation type="submission" date="2021-03" db="EMBL/GenBank/DDBJ databases">
        <title>Sequencing the genomes of 1000 actinobacteria strains.</title>
        <authorList>
            <person name="Klenk H.-P."/>
        </authorList>
    </citation>
    <scope>NUCLEOTIDE SEQUENCE [LARGE SCALE GENOMIC DNA]</scope>
    <source>
        <strain evidence="1 2">DSM 15454</strain>
    </source>
</reference>
<gene>
    <name evidence="1" type="ORF">JOF46_002644</name>
</gene>
<evidence type="ECO:0008006" key="3">
    <source>
        <dbReference type="Google" id="ProtNLM"/>
    </source>
</evidence>
<accession>A0ABS4WEV4</accession>
<organism evidence="1 2">
    <name type="scientific">Paeniglutamicibacter psychrophenolicus</name>
    <dbReference type="NCBI Taxonomy" id="257454"/>
    <lineage>
        <taxon>Bacteria</taxon>
        <taxon>Bacillati</taxon>
        <taxon>Actinomycetota</taxon>
        <taxon>Actinomycetes</taxon>
        <taxon>Micrococcales</taxon>
        <taxon>Micrococcaceae</taxon>
        <taxon>Paeniglutamicibacter</taxon>
    </lineage>
</organism>
<sequence length="118" mass="13339">MPWWFWVLLWTVLVLATLLFLVLAGIRLFRGFMALAHEVGEAMDRTGESLDADAADRDYPEPPDRTPAGVAALFQDPDAARQGYESGKLRRATARRNTRVKRKALRGQPQRVGDLELF</sequence>